<feature type="chain" id="PRO_5045056866" evidence="3">
    <location>
        <begin position="22"/>
        <end position="638"/>
    </location>
</feature>
<dbReference type="Pfam" id="PF20990">
    <property type="entry name" value="DUF2207_C"/>
    <property type="match status" value="1"/>
</dbReference>
<feature type="transmembrane region" description="Helical" evidence="2">
    <location>
        <begin position="389"/>
        <end position="414"/>
    </location>
</feature>
<name>A0ABU3Q2P7_9SPHN</name>
<gene>
    <name evidence="6" type="ORF">RQX22_01770</name>
</gene>
<dbReference type="EMBL" id="JAVUPU010000001">
    <property type="protein sequence ID" value="MDT9597675.1"/>
    <property type="molecule type" value="Genomic_DNA"/>
</dbReference>
<sequence>MRWLLALLAALVFIAPGPANAEERILHFLSDVQVEADGALSVTETIRVRVEGVAIKRGIYRDFPTDYRGPAGRRMRVGFDVSEVRRNGQPEPWKASPEGNGVRILIGDEDIFLPIGEHEYVIRYRTTRQLGFFRDYDELYWNATGNGWIFPIDVAEARIRLPQPAPFGQRAFYTGPQGASGDNARIVAERPGDIWFRTTAPLGIYEGLTVAVAWPKGVVSPPGPSTRFGWWLQDNGPPAVALVGLLGVFGFYFHAWRRAGRNPRPGTIVPIFSPPEGLSAAAVRYIRKMGSDNRAFAAALVQLGVLGKLRLVEGEKGFFTGARTTIERKDSDQVVPSAEADMMTKLFEGGNSVLMDDKNHATFSGAQNALRASLKRQFEGSLFVRNWMWAVWGTLALFVAIWLTAAAVLLTASLGIDSLMAIRLPLAGLAALALATFLYRCSRKPDSKLGLPGQIGLAFIGLIAFGLGFATIGMALATGRVLPLLIPLAALPVVISAYSWMAAHTREGRGVLDRIEGFRHYLAITEEERLETLHPPEKTPELFERFLPYAIALEVENEWASRFTRILAAAAAAGTASTFGWYSGHSNPWSDTDSFVDRVGSSLTSTISSSSTAPGSSSGSGGGGSSGGGGGGGGGGGW</sequence>
<feature type="domain" description="DUF2207" evidence="4">
    <location>
        <begin position="25"/>
        <end position="214"/>
    </location>
</feature>
<reference evidence="6 7" key="1">
    <citation type="submission" date="2023-05" db="EMBL/GenBank/DDBJ databases">
        <authorList>
            <person name="Guo Y."/>
        </authorList>
    </citation>
    <scope>NUCLEOTIDE SEQUENCE [LARGE SCALE GENOMIC DNA]</scope>
    <source>
        <strain evidence="6 7">GR2756</strain>
    </source>
</reference>
<accession>A0ABU3Q2P7</accession>
<feature type="region of interest" description="Disordered" evidence="1">
    <location>
        <begin position="605"/>
        <end position="638"/>
    </location>
</feature>
<keyword evidence="2" id="KW-1133">Transmembrane helix</keyword>
<evidence type="ECO:0000256" key="1">
    <source>
        <dbReference type="SAM" id="MobiDB-lite"/>
    </source>
</evidence>
<evidence type="ECO:0000256" key="3">
    <source>
        <dbReference type="SAM" id="SignalP"/>
    </source>
</evidence>
<feature type="signal peptide" evidence="3">
    <location>
        <begin position="1"/>
        <end position="21"/>
    </location>
</feature>
<dbReference type="Pfam" id="PF09972">
    <property type="entry name" value="DUF2207"/>
    <property type="match status" value="1"/>
</dbReference>
<comment type="caution">
    <text evidence="6">The sequence shown here is derived from an EMBL/GenBank/DDBJ whole genome shotgun (WGS) entry which is preliminary data.</text>
</comment>
<evidence type="ECO:0000256" key="2">
    <source>
        <dbReference type="SAM" id="Phobius"/>
    </source>
</evidence>
<organism evidence="6 7">
    <name type="scientific">Sphingosinicella rhizophila</name>
    <dbReference type="NCBI Taxonomy" id="3050082"/>
    <lineage>
        <taxon>Bacteria</taxon>
        <taxon>Pseudomonadati</taxon>
        <taxon>Pseudomonadota</taxon>
        <taxon>Alphaproteobacteria</taxon>
        <taxon>Sphingomonadales</taxon>
        <taxon>Sphingosinicellaceae</taxon>
        <taxon>Sphingosinicella</taxon>
    </lineage>
</organism>
<feature type="compositionally biased region" description="Low complexity" evidence="1">
    <location>
        <begin position="605"/>
        <end position="617"/>
    </location>
</feature>
<protein>
    <submittedName>
        <fullName evidence="6">DUF2207 domain-containing protein</fullName>
    </submittedName>
</protein>
<evidence type="ECO:0000313" key="7">
    <source>
        <dbReference type="Proteomes" id="UP001259572"/>
    </source>
</evidence>
<dbReference type="RefSeq" id="WP_315723078.1">
    <property type="nucleotide sequence ID" value="NZ_JAVUPU010000001.1"/>
</dbReference>
<feature type="domain" description="Predicted membrane protein YciQ-like C-terminal" evidence="5">
    <location>
        <begin position="272"/>
        <end position="563"/>
    </location>
</feature>
<dbReference type="InterPro" id="IPR018702">
    <property type="entry name" value="DUF2207"/>
</dbReference>
<keyword evidence="2" id="KW-0472">Membrane</keyword>
<keyword evidence="7" id="KW-1185">Reference proteome</keyword>
<dbReference type="Proteomes" id="UP001259572">
    <property type="component" value="Unassembled WGS sequence"/>
</dbReference>
<keyword evidence="2" id="KW-0812">Transmembrane</keyword>
<dbReference type="InterPro" id="IPR048389">
    <property type="entry name" value="YciQ-like_C"/>
</dbReference>
<evidence type="ECO:0000259" key="4">
    <source>
        <dbReference type="Pfam" id="PF09972"/>
    </source>
</evidence>
<feature type="transmembrane region" description="Helical" evidence="2">
    <location>
        <begin position="420"/>
        <end position="439"/>
    </location>
</feature>
<evidence type="ECO:0000313" key="6">
    <source>
        <dbReference type="EMBL" id="MDT9597675.1"/>
    </source>
</evidence>
<feature type="transmembrane region" description="Helical" evidence="2">
    <location>
        <begin position="451"/>
        <end position="475"/>
    </location>
</feature>
<keyword evidence="3" id="KW-0732">Signal</keyword>
<feature type="transmembrane region" description="Helical" evidence="2">
    <location>
        <begin position="236"/>
        <end position="255"/>
    </location>
</feature>
<proteinExistence type="predicted"/>
<evidence type="ECO:0000259" key="5">
    <source>
        <dbReference type="Pfam" id="PF20990"/>
    </source>
</evidence>
<feature type="transmembrane region" description="Helical" evidence="2">
    <location>
        <begin position="481"/>
        <end position="500"/>
    </location>
</feature>
<feature type="compositionally biased region" description="Gly residues" evidence="1">
    <location>
        <begin position="618"/>
        <end position="638"/>
    </location>
</feature>